<dbReference type="GO" id="GO:0030286">
    <property type="term" value="C:dynein complex"/>
    <property type="evidence" value="ECO:0007669"/>
    <property type="project" value="InterPro"/>
</dbReference>
<dbReference type="Gene3D" id="3.30.740.10">
    <property type="entry name" value="Protein Inhibitor Of Neuronal Nitric Oxide Synthase"/>
    <property type="match status" value="1"/>
</dbReference>
<keyword evidence="1" id="KW-0175">Coiled coil</keyword>
<evidence type="ECO:0008006" key="4">
    <source>
        <dbReference type="Google" id="ProtNLM"/>
    </source>
</evidence>
<comment type="caution">
    <text evidence="2">The sequence shown here is derived from an EMBL/GenBank/DDBJ whole genome shotgun (WGS) entry which is preliminary data.</text>
</comment>
<evidence type="ECO:0000256" key="1">
    <source>
        <dbReference type="SAM" id="Coils"/>
    </source>
</evidence>
<dbReference type="Proteomes" id="UP001162131">
    <property type="component" value="Unassembled WGS sequence"/>
</dbReference>
<dbReference type="InterPro" id="IPR001372">
    <property type="entry name" value="Dynein_light_chain_typ-1/2"/>
</dbReference>
<dbReference type="AlphaFoldDB" id="A0AAU9INC5"/>
<keyword evidence="3" id="KW-1185">Reference proteome</keyword>
<accession>A0AAU9INC5</accession>
<dbReference type="GO" id="GO:0007017">
    <property type="term" value="P:microtubule-based process"/>
    <property type="evidence" value="ECO:0007669"/>
    <property type="project" value="InterPro"/>
</dbReference>
<evidence type="ECO:0000313" key="2">
    <source>
        <dbReference type="EMBL" id="CAG9314667.1"/>
    </source>
</evidence>
<proteinExistence type="predicted"/>
<name>A0AAU9INC5_9CILI</name>
<evidence type="ECO:0000313" key="3">
    <source>
        <dbReference type="Proteomes" id="UP001162131"/>
    </source>
</evidence>
<gene>
    <name evidence="2" type="ORF">BSTOLATCC_MIC11665</name>
</gene>
<dbReference type="InterPro" id="IPR037177">
    <property type="entry name" value="DLC_sf"/>
</dbReference>
<reference evidence="2" key="1">
    <citation type="submission" date="2021-09" db="EMBL/GenBank/DDBJ databases">
        <authorList>
            <consortium name="AG Swart"/>
            <person name="Singh M."/>
            <person name="Singh A."/>
            <person name="Seah K."/>
            <person name="Emmerich C."/>
        </authorList>
    </citation>
    <scope>NUCLEOTIDE SEQUENCE</scope>
    <source>
        <strain evidence="2">ATCC30299</strain>
    </source>
</reference>
<protein>
    <recommendedName>
        <fullName evidence="4">Dynein light chain</fullName>
    </recommendedName>
</protein>
<sequence length="112" mass="12540">MESSSDSEAEREAVKQDLKNAKINHSDLTKDMEVKAIRYAVEAISKSTLDKDAGSYLKQKLDTDPDFQGGGDGAWQVVIGRSFAASLTYATHYLMFFELLSKRRSVLIFKTQ</sequence>
<feature type="coiled-coil region" evidence="1">
    <location>
        <begin position="4"/>
        <end position="31"/>
    </location>
</feature>
<dbReference type="SMART" id="SM01375">
    <property type="entry name" value="Dynein_light"/>
    <property type="match status" value="1"/>
</dbReference>
<dbReference type="Pfam" id="PF01221">
    <property type="entry name" value="Dynein_light"/>
    <property type="match status" value="1"/>
</dbReference>
<organism evidence="2 3">
    <name type="scientific">Blepharisma stoltei</name>
    <dbReference type="NCBI Taxonomy" id="1481888"/>
    <lineage>
        <taxon>Eukaryota</taxon>
        <taxon>Sar</taxon>
        <taxon>Alveolata</taxon>
        <taxon>Ciliophora</taxon>
        <taxon>Postciliodesmatophora</taxon>
        <taxon>Heterotrichea</taxon>
        <taxon>Heterotrichida</taxon>
        <taxon>Blepharismidae</taxon>
        <taxon>Blepharisma</taxon>
    </lineage>
</organism>
<dbReference type="CDD" id="cd21450">
    <property type="entry name" value="DLC-like_DYNLL1-like"/>
    <property type="match status" value="1"/>
</dbReference>
<dbReference type="SUPFAM" id="SSF54648">
    <property type="entry name" value="DLC"/>
    <property type="match status" value="1"/>
</dbReference>
<dbReference type="EMBL" id="CAJZBQ010000012">
    <property type="protein sequence ID" value="CAG9314667.1"/>
    <property type="molecule type" value="Genomic_DNA"/>
</dbReference>